<keyword evidence="1" id="KW-0812">Transmembrane</keyword>
<feature type="transmembrane region" description="Helical" evidence="1">
    <location>
        <begin position="172"/>
        <end position="196"/>
    </location>
</feature>
<feature type="transmembrane region" description="Helical" evidence="1">
    <location>
        <begin position="134"/>
        <end position="151"/>
    </location>
</feature>
<feature type="transmembrane region" description="Helical" evidence="1">
    <location>
        <begin position="271"/>
        <end position="291"/>
    </location>
</feature>
<comment type="caution">
    <text evidence="3">The sequence shown here is derived from an EMBL/GenBank/DDBJ whole genome shotgun (WGS) entry which is preliminary data.</text>
</comment>
<organism evidence="3 4">
    <name type="scientific">Pseudoclavibacter terrae</name>
    <dbReference type="NCBI Taxonomy" id="1530195"/>
    <lineage>
        <taxon>Bacteria</taxon>
        <taxon>Bacillati</taxon>
        <taxon>Actinomycetota</taxon>
        <taxon>Actinomycetes</taxon>
        <taxon>Micrococcales</taxon>
        <taxon>Microbacteriaceae</taxon>
        <taxon>Pseudoclavibacter</taxon>
    </lineage>
</organism>
<evidence type="ECO:0000313" key="4">
    <source>
        <dbReference type="Proteomes" id="UP000490386"/>
    </source>
</evidence>
<keyword evidence="1" id="KW-1133">Transmembrane helix</keyword>
<dbReference type="RefSeq" id="WP_151424580.1">
    <property type="nucleotide sequence ID" value="NZ_WBJX01000005.1"/>
</dbReference>
<dbReference type="OrthoDB" id="3698126at2"/>
<dbReference type="GO" id="GO:0080120">
    <property type="term" value="P:CAAX-box protein maturation"/>
    <property type="evidence" value="ECO:0007669"/>
    <property type="project" value="UniProtKB-ARBA"/>
</dbReference>
<accession>A0A7J5AZ71</accession>
<dbReference type="Proteomes" id="UP000490386">
    <property type="component" value="Unassembled WGS sequence"/>
</dbReference>
<dbReference type="AlphaFoldDB" id="A0A7J5AZ71"/>
<feature type="transmembrane region" description="Helical" evidence="1">
    <location>
        <begin position="216"/>
        <end position="232"/>
    </location>
</feature>
<keyword evidence="1" id="KW-0472">Membrane</keyword>
<sequence length="299" mass="31037">MAGEERGKRRVATLGRGAAIARALVAAAVMATGLVLSTEVSALLFGVDATAASGFGSRVLVACCVTLVVVGAVLLLRRRWDRRSLTGIGLTGLRADASGFALGLGTLVAAGVAMLLALDVTGVISLIALDPVRLRGFLGANTVVALLLEAIPEELAIRGYALTNLRDAFPPAAATLLNIATFLVVPVLALTLQGALAAARGAGDQILLAPAGEDPIVYYAMLTAFGYLLICARDATASATVWTSIGAHLGWLTMNRLVLGGDSVQFEMDDLGMLLFFAGYATISVVTFSWLRRRHSAAR</sequence>
<protein>
    <recommendedName>
        <fullName evidence="2">CAAX prenyl protease 2/Lysostaphin resistance protein A-like domain-containing protein</fullName>
    </recommendedName>
</protein>
<name>A0A7J5AZ71_9MICO</name>
<dbReference type="GO" id="GO:0004175">
    <property type="term" value="F:endopeptidase activity"/>
    <property type="evidence" value="ECO:0007669"/>
    <property type="project" value="UniProtKB-ARBA"/>
</dbReference>
<evidence type="ECO:0000259" key="2">
    <source>
        <dbReference type="Pfam" id="PF02517"/>
    </source>
</evidence>
<dbReference type="InterPro" id="IPR003675">
    <property type="entry name" value="Rce1/LyrA-like_dom"/>
</dbReference>
<dbReference type="EMBL" id="WBJX01000005">
    <property type="protein sequence ID" value="KAB1636865.1"/>
    <property type="molecule type" value="Genomic_DNA"/>
</dbReference>
<evidence type="ECO:0000313" key="3">
    <source>
        <dbReference type="EMBL" id="KAB1636865.1"/>
    </source>
</evidence>
<dbReference type="Pfam" id="PF02517">
    <property type="entry name" value="Rce1-like"/>
    <property type="match status" value="1"/>
</dbReference>
<proteinExistence type="predicted"/>
<feature type="transmembrane region" description="Helical" evidence="1">
    <location>
        <begin position="21"/>
        <end position="47"/>
    </location>
</feature>
<keyword evidence="4" id="KW-1185">Reference proteome</keyword>
<feature type="domain" description="CAAX prenyl protease 2/Lysostaphin resistance protein A-like" evidence="2">
    <location>
        <begin position="141"/>
        <end position="251"/>
    </location>
</feature>
<reference evidence="3 4" key="1">
    <citation type="submission" date="2019-09" db="EMBL/GenBank/DDBJ databases">
        <title>Phylogeny of genus Pseudoclavibacter and closely related genus.</title>
        <authorList>
            <person name="Li Y."/>
        </authorList>
    </citation>
    <scope>NUCLEOTIDE SEQUENCE [LARGE SCALE GENOMIC DNA]</scope>
    <source>
        <strain evidence="3 4">THG-MD12</strain>
    </source>
</reference>
<evidence type="ECO:0000256" key="1">
    <source>
        <dbReference type="SAM" id="Phobius"/>
    </source>
</evidence>
<feature type="transmembrane region" description="Helical" evidence="1">
    <location>
        <begin position="59"/>
        <end position="76"/>
    </location>
</feature>
<feature type="transmembrane region" description="Helical" evidence="1">
    <location>
        <begin position="97"/>
        <end position="128"/>
    </location>
</feature>
<gene>
    <name evidence="3" type="ORF">F8O03_14995</name>
</gene>
<feature type="transmembrane region" description="Helical" evidence="1">
    <location>
        <begin position="239"/>
        <end position="259"/>
    </location>
</feature>